<dbReference type="SUPFAM" id="SSF46785">
    <property type="entry name" value="Winged helix' DNA-binding domain"/>
    <property type="match status" value="1"/>
</dbReference>
<name>V5SE03_9HYPH</name>
<dbReference type="KEGG" id="hni:W911_07095"/>
<dbReference type="PANTHER" id="PTHR43537:SF34">
    <property type="entry name" value="PYRUVATE DEHYDROGENASE COMPLEX REPRESSOR"/>
    <property type="match status" value="1"/>
</dbReference>
<dbReference type="InterPro" id="IPR036388">
    <property type="entry name" value="WH-like_DNA-bd_sf"/>
</dbReference>
<dbReference type="Gene3D" id="1.20.120.530">
    <property type="entry name" value="GntR ligand-binding domain-like"/>
    <property type="match status" value="1"/>
</dbReference>
<feature type="domain" description="HTH gntR-type" evidence="7">
    <location>
        <begin position="7"/>
        <end position="74"/>
    </location>
</feature>
<dbReference type="Pfam" id="PF07729">
    <property type="entry name" value="FCD"/>
    <property type="match status" value="1"/>
</dbReference>
<dbReference type="HOGENOM" id="CLU_017584_9_1_5"/>
<dbReference type="STRING" id="1029756.W911_07095"/>
<dbReference type="InterPro" id="IPR008920">
    <property type="entry name" value="TF_FadR/GntR_C"/>
</dbReference>
<keyword evidence="2" id="KW-0805">Transcription regulation</keyword>
<dbReference type="PATRIC" id="fig|1029756.8.peg.1487"/>
<evidence type="ECO:0000256" key="1">
    <source>
        <dbReference type="ARBA" id="ARBA00022491"/>
    </source>
</evidence>
<dbReference type="SMART" id="SM00895">
    <property type="entry name" value="FCD"/>
    <property type="match status" value="1"/>
</dbReference>
<evidence type="ECO:0000313" key="9">
    <source>
        <dbReference type="Proteomes" id="UP000018542"/>
    </source>
</evidence>
<reference evidence="8 9" key="1">
    <citation type="journal article" date="2014" name="Genome Announc.">
        <title>Complete Genome Sequence of Hyphomicrobium nitrativorans Strain NL23, a Denitrifying Bacterium Isolated from Biofilm of a Methanol-Fed Denitrification System Treating Seawater at the Montreal Biodome.</title>
        <authorList>
            <person name="Martineau C."/>
            <person name="Villeneuve C."/>
            <person name="Mauffrey F."/>
            <person name="Villemur R."/>
        </authorList>
    </citation>
    <scope>NUCLEOTIDE SEQUENCE [LARGE SCALE GENOMIC DNA]</scope>
    <source>
        <strain evidence="8">NL23</strain>
    </source>
</reference>
<dbReference type="InterPro" id="IPR011711">
    <property type="entry name" value="GntR_C"/>
</dbReference>
<dbReference type="RefSeq" id="WP_023786807.1">
    <property type="nucleotide sequence ID" value="NC_022997.1"/>
</dbReference>
<dbReference type="CDD" id="cd07377">
    <property type="entry name" value="WHTH_GntR"/>
    <property type="match status" value="1"/>
</dbReference>
<dbReference type="AlphaFoldDB" id="V5SE03"/>
<dbReference type="InterPro" id="IPR036390">
    <property type="entry name" value="WH_DNA-bd_sf"/>
</dbReference>
<organism evidence="8 9">
    <name type="scientific">Hyphomicrobium nitrativorans NL23</name>
    <dbReference type="NCBI Taxonomy" id="1029756"/>
    <lineage>
        <taxon>Bacteria</taxon>
        <taxon>Pseudomonadati</taxon>
        <taxon>Pseudomonadota</taxon>
        <taxon>Alphaproteobacteria</taxon>
        <taxon>Hyphomicrobiales</taxon>
        <taxon>Hyphomicrobiaceae</taxon>
        <taxon>Hyphomicrobium</taxon>
    </lineage>
</organism>
<dbReference type="GO" id="GO:0003677">
    <property type="term" value="F:DNA binding"/>
    <property type="evidence" value="ECO:0007669"/>
    <property type="project" value="UniProtKB-KW"/>
</dbReference>
<sequence>MEAVQTQRLSDAIATRIEKLILEGTLRPGEKLASERDLAQRLDVSRPSLREAIDKLVKRGLLTASRSGTSVAEFLTPMMTPLANLYRDHENAAADYLEFRQCVEAQAARFAAERATPLDRAAIRDCLAELKKAHKAADPAREAEADASLHLRLYEASHNFLVLHVMRGLGELLRDHIFFNREHLYRRAGVREKLLAQHLAIGKAVIEGRPDEAEKAAATHIAFVFGTVEKIEEDKERLKCSMSRVGRNAFLAPR</sequence>
<dbReference type="GO" id="GO:0003700">
    <property type="term" value="F:DNA-binding transcription factor activity"/>
    <property type="evidence" value="ECO:0007669"/>
    <property type="project" value="InterPro"/>
</dbReference>
<evidence type="ECO:0000256" key="3">
    <source>
        <dbReference type="ARBA" id="ARBA00023125"/>
    </source>
</evidence>
<proteinExistence type="predicted"/>
<dbReference type="SUPFAM" id="SSF48008">
    <property type="entry name" value="GntR ligand-binding domain-like"/>
    <property type="match status" value="1"/>
</dbReference>
<protein>
    <recommendedName>
        <fullName evidence="6">Pyruvate dehydrogenase complex repressor</fullName>
    </recommendedName>
</protein>
<keyword evidence="3" id="KW-0238">DNA-binding</keyword>
<evidence type="ECO:0000259" key="7">
    <source>
        <dbReference type="PROSITE" id="PS50949"/>
    </source>
</evidence>
<keyword evidence="4" id="KW-0804">Transcription</keyword>
<dbReference type="PROSITE" id="PS50949">
    <property type="entry name" value="HTH_GNTR"/>
    <property type="match status" value="1"/>
</dbReference>
<dbReference type="EMBL" id="CP006912">
    <property type="protein sequence ID" value="AHB48189.1"/>
    <property type="molecule type" value="Genomic_DNA"/>
</dbReference>
<evidence type="ECO:0000256" key="6">
    <source>
        <dbReference type="ARBA" id="ARBA00039592"/>
    </source>
</evidence>
<evidence type="ECO:0000256" key="5">
    <source>
        <dbReference type="ARBA" id="ARBA00037357"/>
    </source>
</evidence>
<evidence type="ECO:0000313" key="8">
    <source>
        <dbReference type="EMBL" id="AHB48189.1"/>
    </source>
</evidence>
<keyword evidence="9" id="KW-1185">Reference proteome</keyword>
<gene>
    <name evidence="8" type="ORF">W911_07095</name>
</gene>
<comment type="function">
    <text evidence="5">Transcriptional repressor for the pyruvate dehydrogenase complex genes aceEF and lpd.</text>
</comment>
<evidence type="ECO:0000256" key="4">
    <source>
        <dbReference type="ARBA" id="ARBA00023163"/>
    </source>
</evidence>
<dbReference type="Gene3D" id="1.10.10.10">
    <property type="entry name" value="Winged helix-like DNA-binding domain superfamily/Winged helix DNA-binding domain"/>
    <property type="match status" value="1"/>
</dbReference>
<dbReference type="PANTHER" id="PTHR43537">
    <property type="entry name" value="TRANSCRIPTIONAL REGULATOR, GNTR FAMILY"/>
    <property type="match status" value="1"/>
</dbReference>
<dbReference type="InterPro" id="IPR000524">
    <property type="entry name" value="Tscrpt_reg_HTH_GntR"/>
</dbReference>
<dbReference type="PRINTS" id="PR00035">
    <property type="entry name" value="HTHGNTR"/>
</dbReference>
<evidence type="ECO:0000256" key="2">
    <source>
        <dbReference type="ARBA" id="ARBA00023015"/>
    </source>
</evidence>
<dbReference type="SMART" id="SM00345">
    <property type="entry name" value="HTH_GNTR"/>
    <property type="match status" value="1"/>
</dbReference>
<accession>V5SE03</accession>
<keyword evidence="1" id="KW-0678">Repressor</keyword>
<dbReference type="Proteomes" id="UP000018542">
    <property type="component" value="Chromosome"/>
</dbReference>
<dbReference type="Pfam" id="PF00392">
    <property type="entry name" value="GntR"/>
    <property type="match status" value="1"/>
</dbReference>